<evidence type="ECO:0000313" key="2">
    <source>
        <dbReference type="EMBL" id="OSX77544.1"/>
    </source>
</evidence>
<dbReference type="AlphaFoldDB" id="A0A1X6P9L1"/>
<feature type="region of interest" description="Disordered" evidence="1">
    <location>
        <begin position="1"/>
        <end position="24"/>
    </location>
</feature>
<dbReference type="Proteomes" id="UP000218209">
    <property type="component" value="Unassembled WGS sequence"/>
</dbReference>
<accession>A0A1X6P9L1</accession>
<sequence>MRLGGDALPRPPPPHIAATTIPPLCRPPPRQSHHGYVLLMTTIPPLCGPPPHSSRRWCVLCATYGPCCSLACLALAAPHSGPVLLAQPDFPSAGRLMTPDTPVAMAGALCPAFIPAATPVAAGAARHGGGARLDGRRCNVALPVTGQRAAVAARRRSPPGAATRAARMAAGGSDGDGPAPAGEASTTQTVEVLGDAPPPSPKPAYSQATRLREETEAPFRKARMFVFGASAASAGVGSLVAASRVVAAAVGVRGVQPLDETLPNLAINFGVLLTCAFLLRQEVRTGERRMSRLARGASLARLKVTVPPKEVITKLGGLRSKRRLVILAGREPILTAAVASAEQFKGALYDRRILVVPLLLPPAGGTAEAEVTFPTGNWIATPVLASEWLEWFAEEKVAAKVDEARAADEVLVVIVKFNGKVGGRSMGMPAWSQLVGDIDAIADGEGPPTRTPATKPAGGDTDESA</sequence>
<dbReference type="InterPro" id="IPR021883">
    <property type="entry name" value="LPA1-like"/>
</dbReference>
<reference evidence="2 3" key="1">
    <citation type="submission" date="2017-03" db="EMBL/GenBank/DDBJ databases">
        <title>WGS assembly of Porphyra umbilicalis.</title>
        <authorList>
            <person name="Brawley S.H."/>
            <person name="Blouin N.A."/>
            <person name="Ficko-Blean E."/>
            <person name="Wheeler G.L."/>
            <person name="Lohr M."/>
            <person name="Goodson H.V."/>
            <person name="Jenkins J.W."/>
            <person name="Blaby-Haas C.E."/>
            <person name="Helliwell K.E."/>
            <person name="Chan C."/>
            <person name="Marriage T."/>
            <person name="Bhattacharya D."/>
            <person name="Klein A.S."/>
            <person name="Badis Y."/>
            <person name="Brodie J."/>
            <person name="Cao Y."/>
            <person name="Collen J."/>
            <person name="Dittami S.M."/>
            <person name="Gachon C.M."/>
            <person name="Green B.R."/>
            <person name="Karpowicz S."/>
            <person name="Kim J.W."/>
            <person name="Kudahl U."/>
            <person name="Lin S."/>
            <person name="Michel G."/>
            <person name="Mittag M."/>
            <person name="Olson B.J."/>
            <person name="Pangilinan J."/>
            <person name="Peng Y."/>
            <person name="Qiu H."/>
            <person name="Shu S."/>
            <person name="Singer J.T."/>
            <person name="Smith A.G."/>
            <person name="Sprecher B.N."/>
            <person name="Wagner V."/>
            <person name="Wang W."/>
            <person name="Wang Z.-Y."/>
            <person name="Yan J."/>
            <person name="Yarish C."/>
            <person name="Zoeuner-Riek S."/>
            <person name="Zhuang Y."/>
            <person name="Zou Y."/>
            <person name="Lindquist E.A."/>
            <person name="Grimwood J."/>
            <person name="Barry K."/>
            <person name="Rokhsar D.S."/>
            <person name="Schmutz J."/>
            <person name="Stiller J.W."/>
            <person name="Grossman A.R."/>
            <person name="Prochnik S.E."/>
        </authorList>
    </citation>
    <scope>NUCLEOTIDE SEQUENCE [LARGE SCALE GENOMIC DNA]</scope>
    <source>
        <strain evidence="2">4086291</strain>
    </source>
</reference>
<feature type="region of interest" description="Disordered" evidence="1">
    <location>
        <begin position="149"/>
        <end position="185"/>
    </location>
</feature>
<evidence type="ECO:0000313" key="3">
    <source>
        <dbReference type="Proteomes" id="UP000218209"/>
    </source>
</evidence>
<protein>
    <submittedName>
        <fullName evidence="2">Uncharacterized protein</fullName>
    </submittedName>
</protein>
<keyword evidence="3" id="KW-1185">Reference proteome</keyword>
<evidence type="ECO:0000256" key="1">
    <source>
        <dbReference type="SAM" id="MobiDB-lite"/>
    </source>
</evidence>
<organism evidence="2 3">
    <name type="scientific">Porphyra umbilicalis</name>
    <name type="common">Purple laver</name>
    <name type="synonym">Red alga</name>
    <dbReference type="NCBI Taxonomy" id="2786"/>
    <lineage>
        <taxon>Eukaryota</taxon>
        <taxon>Rhodophyta</taxon>
        <taxon>Bangiophyceae</taxon>
        <taxon>Bangiales</taxon>
        <taxon>Bangiaceae</taxon>
        <taxon>Porphyra</taxon>
    </lineage>
</organism>
<proteinExistence type="predicted"/>
<gene>
    <name evidence="2" type="ORF">BU14_0144s0009</name>
</gene>
<dbReference type="PANTHER" id="PTHR35498:SF1">
    <property type="entry name" value="LOW PSII ACCUMULATION-LIKE PROTEIN"/>
    <property type="match status" value="1"/>
</dbReference>
<dbReference type="EMBL" id="KV918835">
    <property type="protein sequence ID" value="OSX77544.1"/>
    <property type="molecule type" value="Genomic_DNA"/>
</dbReference>
<name>A0A1X6P9L1_PORUM</name>
<dbReference type="PANTHER" id="PTHR35498">
    <property type="entry name" value="PROTEIN LOW PSII ACCUMULATION 1, CHLOROPLASTIC"/>
    <property type="match status" value="1"/>
</dbReference>
<dbReference type="Pfam" id="PF11998">
    <property type="entry name" value="DUF3493"/>
    <property type="match status" value="1"/>
</dbReference>
<feature type="region of interest" description="Disordered" evidence="1">
    <location>
        <begin position="441"/>
        <end position="465"/>
    </location>
</feature>
<dbReference type="OrthoDB" id="5130at2759"/>